<keyword evidence="5 7" id="KW-1133">Transmembrane helix</keyword>
<feature type="transmembrane region" description="Helical" evidence="7">
    <location>
        <begin position="384"/>
        <end position="404"/>
    </location>
</feature>
<keyword evidence="4 7" id="KW-0812">Transmembrane</keyword>
<gene>
    <name evidence="8" type="ORF">BJ987_004045</name>
</gene>
<keyword evidence="3" id="KW-1003">Cell membrane</keyword>
<accession>A0ABS4QHG9</accession>
<evidence type="ECO:0000256" key="2">
    <source>
        <dbReference type="ARBA" id="ARBA00022448"/>
    </source>
</evidence>
<evidence type="ECO:0000256" key="3">
    <source>
        <dbReference type="ARBA" id="ARBA00022475"/>
    </source>
</evidence>
<dbReference type="PANTHER" id="PTHR23513:SF11">
    <property type="entry name" value="STAPHYLOFERRIN A TRANSPORTER"/>
    <property type="match status" value="1"/>
</dbReference>
<feature type="transmembrane region" description="Helical" evidence="7">
    <location>
        <begin position="317"/>
        <end position="335"/>
    </location>
</feature>
<keyword evidence="6 7" id="KW-0472">Membrane</keyword>
<dbReference type="Pfam" id="PF05977">
    <property type="entry name" value="MFS_3"/>
    <property type="match status" value="1"/>
</dbReference>
<comment type="caution">
    <text evidence="8">The sequence shown here is derived from an EMBL/GenBank/DDBJ whole genome shotgun (WGS) entry which is preliminary data.</text>
</comment>
<dbReference type="InterPro" id="IPR010290">
    <property type="entry name" value="TM_effector"/>
</dbReference>
<evidence type="ECO:0000256" key="6">
    <source>
        <dbReference type="ARBA" id="ARBA00023136"/>
    </source>
</evidence>
<dbReference type="Gene3D" id="1.20.1250.20">
    <property type="entry name" value="MFS general substrate transporter like domains"/>
    <property type="match status" value="1"/>
</dbReference>
<feature type="transmembrane region" description="Helical" evidence="7">
    <location>
        <begin position="56"/>
        <end position="82"/>
    </location>
</feature>
<comment type="subcellular location">
    <subcellularLocation>
        <location evidence="1">Cell membrane</location>
        <topology evidence="1">Multi-pass membrane protein</topology>
    </subcellularLocation>
</comment>
<dbReference type="PANTHER" id="PTHR23513">
    <property type="entry name" value="INTEGRAL MEMBRANE EFFLUX PROTEIN-RELATED"/>
    <property type="match status" value="1"/>
</dbReference>
<dbReference type="SUPFAM" id="SSF103473">
    <property type="entry name" value="MFS general substrate transporter"/>
    <property type="match status" value="1"/>
</dbReference>
<feature type="transmembrane region" description="Helical" evidence="7">
    <location>
        <begin position="355"/>
        <end position="378"/>
    </location>
</feature>
<dbReference type="EMBL" id="JAGGMR010000001">
    <property type="protein sequence ID" value="MBP2191144.1"/>
    <property type="molecule type" value="Genomic_DNA"/>
</dbReference>
<keyword evidence="9" id="KW-1185">Reference proteome</keyword>
<evidence type="ECO:0000256" key="7">
    <source>
        <dbReference type="SAM" id="Phobius"/>
    </source>
</evidence>
<feature type="transmembrane region" description="Helical" evidence="7">
    <location>
        <begin position="185"/>
        <end position="202"/>
    </location>
</feature>
<protein>
    <submittedName>
        <fullName evidence="8">MFS family permease</fullName>
    </submittedName>
</protein>
<feature type="transmembrane region" description="Helical" evidence="7">
    <location>
        <begin position="157"/>
        <end position="179"/>
    </location>
</feature>
<evidence type="ECO:0000256" key="4">
    <source>
        <dbReference type="ARBA" id="ARBA00022692"/>
    </source>
</evidence>
<proteinExistence type="predicted"/>
<evidence type="ECO:0000256" key="1">
    <source>
        <dbReference type="ARBA" id="ARBA00004651"/>
    </source>
</evidence>
<dbReference type="InterPro" id="IPR036259">
    <property type="entry name" value="MFS_trans_sf"/>
</dbReference>
<evidence type="ECO:0000256" key="5">
    <source>
        <dbReference type="ARBA" id="ARBA00022989"/>
    </source>
</evidence>
<organism evidence="8 9">
    <name type="scientific">Nocardia goodfellowii</name>
    <dbReference type="NCBI Taxonomy" id="882446"/>
    <lineage>
        <taxon>Bacteria</taxon>
        <taxon>Bacillati</taxon>
        <taxon>Actinomycetota</taxon>
        <taxon>Actinomycetes</taxon>
        <taxon>Mycobacteriales</taxon>
        <taxon>Nocardiaceae</taxon>
        <taxon>Nocardia</taxon>
    </lineage>
</organism>
<feature type="transmembrane region" description="Helical" evidence="7">
    <location>
        <begin position="24"/>
        <end position="44"/>
    </location>
</feature>
<reference evidence="8 9" key="1">
    <citation type="submission" date="2021-03" db="EMBL/GenBank/DDBJ databases">
        <title>Sequencing the genomes of 1000 actinobacteria strains.</title>
        <authorList>
            <person name="Klenk H.-P."/>
        </authorList>
    </citation>
    <scope>NUCLEOTIDE SEQUENCE [LARGE SCALE GENOMIC DNA]</scope>
    <source>
        <strain evidence="8 9">DSM 45516</strain>
    </source>
</reference>
<feature type="transmembrane region" description="Helical" evidence="7">
    <location>
        <begin position="231"/>
        <end position="247"/>
    </location>
</feature>
<dbReference type="RefSeq" id="WP_209892310.1">
    <property type="nucleotide sequence ID" value="NZ_JAGGMR010000001.1"/>
</dbReference>
<name>A0ABS4QHG9_9NOCA</name>
<feature type="transmembrane region" description="Helical" evidence="7">
    <location>
        <begin position="267"/>
        <end position="287"/>
    </location>
</feature>
<dbReference type="CDD" id="cd06173">
    <property type="entry name" value="MFS_MefA_like"/>
    <property type="match status" value="1"/>
</dbReference>
<sequence length="425" mass="44035">MDRVLRRFADRPGSRFSVLAIRNFRLFVAGQVTSVTGTWMMVAAQDWLVLELTDDSAMALALLTVCQFAPAVLLPVGAGLLADRIAKRTLLVIANLAAALVASIQAVVVLSGRVELWQLYLVALAIGIVMSIETPIRMSFISEIVGDERFRDASALSAMYFSVAQLCGPAAAGLLIGLFGTGTAMAVNAVSYSATVLGLVLMRPGDLVSAAPRAAALDVLRGWRRIRNSDSLMWATVLLAGVGFFALNLRVTAPLLAKSAFEVNPAAFGLVTAALAAGSLLAALLVGGRGRPSLHAALGYAALLGGAEAALGLATYLPVAMLLLVLCGAAMTAFLQATNHHLQLGSGPAYRTHVIAVYTTIVQGVTPLAALAVGFFAHRVGVRPVVSLGGLAAVCVAAAIFFTCGRRKEPTGAPVPPGEKPTVGP</sequence>
<dbReference type="Proteomes" id="UP001519325">
    <property type="component" value="Unassembled WGS sequence"/>
</dbReference>
<feature type="transmembrane region" description="Helical" evidence="7">
    <location>
        <begin position="89"/>
        <end position="111"/>
    </location>
</feature>
<feature type="transmembrane region" description="Helical" evidence="7">
    <location>
        <begin position="117"/>
        <end position="136"/>
    </location>
</feature>
<keyword evidence="2" id="KW-0813">Transport</keyword>
<evidence type="ECO:0000313" key="9">
    <source>
        <dbReference type="Proteomes" id="UP001519325"/>
    </source>
</evidence>
<evidence type="ECO:0000313" key="8">
    <source>
        <dbReference type="EMBL" id="MBP2191144.1"/>
    </source>
</evidence>
<feature type="transmembrane region" description="Helical" evidence="7">
    <location>
        <begin position="294"/>
        <end position="311"/>
    </location>
</feature>